<evidence type="ECO:0000259" key="14">
    <source>
        <dbReference type="SMART" id="SM00867"/>
    </source>
</evidence>
<comment type="similarity">
    <text evidence="12">Belongs to the cytochrome b561 family.</text>
</comment>
<evidence type="ECO:0000256" key="3">
    <source>
        <dbReference type="ARBA" id="ARBA00022448"/>
    </source>
</evidence>
<feature type="transmembrane region" description="Helical" evidence="13">
    <location>
        <begin position="137"/>
        <end position="154"/>
    </location>
</feature>
<dbReference type="InterPro" id="IPR007372">
    <property type="entry name" value="Lipid/polyisoprenoid-bd_YceI"/>
</dbReference>
<keyword evidence="4" id="KW-1003">Cell membrane</keyword>
<keyword evidence="3" id="KW-0813">Transport</keyword>
<proteinExistence type="inferred from homology"/>
<evidence type="ECO:0000256" key="13">
    <source>
        <dbReference type="SAM" id="Phobius"/>
    </source>
</evidence>
<evidence type="ECO:0000256" key="1">
    <source>
        <dbReference type="ARBA" id="ARBA00001970"/>
    </source>
</evidence>
<comment type="caution">
    <text evidence="15">The sequence shown here is derived from an EMBL/GenBank/DDBJ whole genome shotgun (WGS) entry which is preliminary data.</text>
</comment>
<dbReference type="Gene3D" id="2.40.128.110">
    <property type="entry name" value="Lipid/polyisoprenoid-binding, YceI-like"/>
    <property type="match status" value="1"/>
</dbReference>
<keyword evidence="8" id="KW-0249">Electron transport</keyword>
<evidence type="ECO:0000256" key="5">
    <source>
        <dbReference type="ARBA" id="ARBA00022617"/>
    </source>
</evidence>
<dbReference type="SMART" id="SM00867">
    <property type="entry name" value="YceI"/>
    <property type="match status" value="1"/>
</dbReference>
<accession>A0ABW3P5D0</accession>
<dbReference type="RefSeq" id="WP_380913428.1">
    <property type="nucleotide sequence ID" value="NZ_JBHTLS010000133.1"/>
</dbReference>
<dbReference type="Pfam" id="PF01292">
    <property type="entry name" value="Ni_hydr_CYTB"/>
    <property type="match status" value="1"/>
</dbReference>
<dbReference type="InterPro" id="IPR036761">
    <property type="entry name" value="TTHA0802/YceI-like_sf"/>
</dbReference>
<dbReference type="InterPro" id="IPR011577">
    <property type="entry name" value="Cyt_b561_bac/Ni-Hgenase"/>
</dbReference>
<name>A0ABW3P5D0_9SPHN</name>
<gene>
    <name evidence="15" type="ORF">ACFQ24_17175</name>
</gene>
<dbReference type="SUPFAM" id="SSF81342">
    <property type="entry name" value="Transmembrane di-heme cytochromes"/>
    <property type="match status" value="1"/>
</dbReference>
<dbReference type="PANTHER" id="PTHR30529">
    <property type="entry name" value="CYTOCHROME B561"/>
    <property type="match status" value="1"/>
</dbReference>
<feature type="transmembrane region" description="Helical" evidence="13">
    <location>
        <begin position="42"/>
        <end position="60"/>
    </location>
</feature>
<keyword evidence="5" id="KW-0349">Heme</keyword>
<organism evidence="15 16">
    <name type="scientific">Sphingobium olei</name>
    <dbReference type="NCBI Taxonomy" id="420955"/>
    <lineage>
        <taxon>Bacteria</taxon>
        <taxon>Pseudomonadati</taxon>
        <taxon>Pseudomonadota</taxon>
        <taxon>Alphaproteobacteria</taxon>
        <taxon>Sphingomonadales</taxon>
        <taxon>Sphingomonadaceae</taxon>
        <taxon>Sphingobium</taxon>
    </lineage>
</organism>
<comment type="cofactor">
    <cofactor evidence="1">
        <name>heme b</name>
        <dbReference type="ChEBI" id="CHEBI:60344"/>
    </cofactor>
</comment>
<evidence type="ECO:0000256" key="6">
    <source>
        <dbReference type="ARBA" id="ARBA00022692"/>
    </source>
</evidence>
<keyword evidence="11 13" id="KW-0472">Membrane</keyword>
<evidence type="ECO:0000256" key="4">
    <source>
        <dbReference type="ARBA" id="ARBA00022475"/>
    </source>
</evidence>
<dbReference type="EMBL" id="JBHTLS010000133">
    <property type="protein sequence ID" value="MFD1106598.1"/>
    <property type="molecule type" value="Genomic_DNA"/>
</dbReference>
<protein>
    <submittedName>
        <fullName evidence="15">YceI family protein</fullName>
    </submittedName>
</protein>
<dbReference type="PANTHER" id="PTHR30529:SF1">
    <property type="entry name" value="CYTOCHROME B561 HOMOLOG 2"/>
    <property type="match status" value="1"/>
</dbReference>
<keyword evidence="6 13" id="KW-0812">Transmembrane</keyword>
<keyword evidence="16" id="KW-1185">Reference proteome</keyword>
<reference evidence="16" key="1">
    <citation type="journal article" date="2019" name="Int. J. Syst. Evol. Microbiol.">
        <title>The Global Catalogue of Microorganisms (GCM) 10K type strain sequencing project: providing services to taxonomists for standard genome sequencing and annotation.</title>
        <authorList>
            <consortium name="The Broad Institute Genomics Platform"/>
            <consortium name="The Broad Institute Genome Sequencing Center for Infectious Disease"/>
            <person name="Wu L."/>
            <person name="Ma J."/>
        </authorList>
    </citation>
    <scope>NUCLEOTIDE SEQUENCE [LARGE SCALE GENOMIC DNA]</scope>
    <source>
        <strain evidence="16">CCUG 54329</strain>
    </source>
</reference>
<evidence type="ECO:0000256" key="2">
    <source>
        <dbReference type="ARBA" id="ARBA00004651"/>
    </source>
</evidence>
<evidence type="ECO:0000256" key="9">
    <source>
        <dbReference type="ARBA" id="ARBA00022989"/>
    </source>
</evidence>
<dbReference type="Pfam" id="PF04264">
    <property type="entry name" value="YceI"/>
    <property type="match status" value="1"/>
</dbReference>
<evidence type="ECO:0000256" key="11">
    <source>
        <dbReference type="ARBA" id="ARBA00023136"/>
    </source>
</evidence>
<keyword evidence="10" id="KW-0408">Iron</keyword>
<dbReference type="SUPFAM" id="SSF101874">
    <property type="entry name" value="YceI-like"/>
    <property type="match status" value="1"/>
</dbReference>
<dbReference type="Proteomes" id="UP001597203">
    <property type="component" value="Unassembled WGS sequence"/>
</dbReference>
<feature type="transmembrane region" description="Helical" evidence="13">
    <location>
        <begin position="175"/>
        <end position="195"/>
    </location>
</feature>
<keyword evidence="9 13" id="KW-1133">Transmembrane helix</keyword>
<dbReference type="InterPro" id="IPR016174">
    <property type="entry name" value="Di-haem_cyt_TM"/>
</dbReference>
<sequence length="412" mass="42858">MHRYSRTAIALHWIIAALLAFQLAVGWGLEDLGARGFHLYQWHKSVGIAILLLTLVRIVVRMTKPRPPKSEDGWQGALANAVHVGLYAFMLGAPLTGWALVSTARVKVPTLLFGVLPLPHLPLPAGAHEWAENGHGLIAWIGVALFLLHVAGALRHHVLMRDGLIWRMIPARSAALILLLPALMLVGFVTGRAILPSGKAAPAAAAPAVPDNGAAAEAETDVVNVAAVEPADNAADNASEPAKEEPAGPPPAWIVQPGGRIGFSVGNDGETISGSFSKWTAKIVMDPDHPESADIAVTIDMASASVGDAYKDGMLPGDEFFGTAAHPTATFAAKGAEATGPGRYRANGTLTLKGVSKPQTIRFTLSGADATRKVSGSATVARAAFGVGNGDSSAGLAPQVAVTFAFTARRKP</sequence>
<evidence type="ECO:0000256" key="7">
    <source>
        <dbReference type="ARBA" id="ARBA00022723"/>
    </source>
</evidence>
<comment type="subcellular location">
    <subcellularLocation>
        <location evidence="2">Cell membrane</location>
        <topology evidence="2">Multi-pass membrane protein</topology>
    </subcellularLocation>
</comment>
<keyword evidence="7" id="KW-0479">Metal-binding</keyword>
<feature type="transmembrane region" description="Helical" evidence="13">
    <location>
        <begin position="81"/>
        <end position="101"/>
    </location>
</feature>
<dbReference type="InterPro" id="IPR052168">
    <property type="entry name" value="Cytochrome_b561_oxidase"/>
</dbReference>
<evidence type="ECO:0000313" key="16">
    <source>
        <dbReference type="Proteomes" id="UP001597203"/>
    </source>
</evidence>
<feature type="domain" description="Lipid/polyisoprenoid-binding YceI-like" evidence="14">
    <location>
        <begin position="252"/>
        <end position="409"/>
    </location>
</feature>
<evidence type="ECO:0000313" key="15">
    <source>
        <dbReference type="EMBL" id="MFD1106598.1"/>
    </source>
</evidence>
<evidence type="ECO:0000256" key="8">
    <source>
        <dbReference type="ARBA" id="ARBA00022982"/>
    </source>
</evidence>
<evidence type="ECO:0000256" key="10">
    <source>
        <dbReference type="ARBA" id="ARBA00023004"/>
    </source>
</evidence>
<evidence type="ECO:0000256" key="12">
    <source>
        <dbReference type="ARBA" id="ARBA00037975"/>
    </source>
</evidence>